<evidence type="ECO:0000259" key="9">
    <source>
        <dbReference type="SMART" id="SM00990"/>
    </source>
</evidence>
<dbReference type="GO" id="GO:0004528">
    <property type="term" value="F:phosphodiesterase I activity"/>
    <property type="evidence" value="ECO:0007669"/>
    <property type="project" value="UniProtKB-EC"/>
</dbReference>
<evidence type="ECO:0000256" key="6">
    <source>
        <dbReference type="ARBA" id="ARBA00022842"/>
    </source>
</evidence>
<evidence type="ECO:0000256" key="3">
    <source>
        <dbReference type="ARBA" id="ARBA00022722"/>
    </source>
</evidence>
<dbReference type="Gene3D" id="3.40.1350.10">
    <property type="match status" value="1"/>
</dbReference>
<evidence type="ECO:0000256" key="2">
    <source>
        <dbReference type="ARBA" id="ARBA00005533"/>
    </source>
</evidence>
<keyword evidence="8" id="KW-0539">Nucleus</keyword>
<feature type="domain" description="VRR-NUC" evidence="9">
    <location>
        <begin position="590"/>
        <end position="691"/>
    </location>
</feature>
<evidence type="ECO:0000313" key="10">
    <source>
        <dbReference type="EMBL" id="WBW70622.1"/>
    </source>
</evidence>
<keyword evidence="11" id="KW-1185">Reference proteome</keyword>
<name>A0AAF0ATB4_9SCHI</name>
<dbReference type="SMART" id="SM00990">
    <property type="entry name" value="VRR_NUC"/>
    <property type="match status" value="1"/>
</dbReference>
<dbReference type="Pfam" id="PF21315">
    <property type="entry name" value="FAN1_HTH"/>
    <property type="match status" value="1"/>
</dbReference>
<dbReference type="GO" id="GO:0008409">
    <property type="term" value="F:5'-3' exonuclease activity"/>
    <property type="evidence" value="ECO:0007669"/>
    <property type="project" value="TreeGrafter"/>
</dbReference>
<dbReference type="RefSeq" id="XP_056034865.1">
    <property type="nucleotide sequence ID" value="XM_056180211.1"/>
</dbReference>
<dbReference type="InterPro" id="IPR049126">
    <property type="entry name" value="FAN1-like_TPR"/>
</dbReference>
<dbReference type="EC" id="3.1.4.1" evidence="8"/>
<keyword evidence="8" id="KW-0227">DNA damage</keyword>
<dbReference type="GO" id="GO:0036297">
    <property type="term" value="P:interstrand cross-link repair"/>
    <property type="evidence" value="ECO:0007669"/>
    <property type="project" value="InterPro"/>
</dbReference>
<dbReference type="GeneID" id="80874900"/>
<evidence type="ECO:0000256" key="5">
    <source>
        <dbReference type="ARBA" id="ARBA00022801"/>
    </source>
</evidence>
<dbReference type="InterPro" id="IPR033315">
    <property type="entry name" value="Fan1-like"/>
</dbReference>
<evidence type="ECO:0000256" key="1">
    <source>
        <dbReference type="ARBA" id="ARBA00000983"/>
    </source>
</evidence>
<dbReference type="CDD" id="cd22326">
    <property type="entry name" value="FAN1-like"/>
    <property type="match status" value="1"/>
</dbReference>
<dbReference type="GO" id="GO:0017108">
    <property type="term" value="F:5'-flap endonuclease activity"/>
    <property type="evidence" value="ECO:0007669"/>
    <property type="project" value="TreeGrafter"/>
</dbReference>
<keyword evidence="7 8" id="KW-0464">Manganese</keyword>
<gene>
    <name evidence="10" type="primary">fan1</name>
    <name evidence="10" type="ORF">SOMG_01418</name>
</gene>
<comment type="subcellular location">
    <subcellularLocation>
        <location evidence="8">Nucleus</location>
    </subcellularLocation>
</comment>
<dbReference type="InterPro" id="IPR049125">
    <property type="entry name" value="FAN1-like_WH"/>
</dbReference>
<keyword evidence="8" id="KW-0234">DNA repair</keyword>
<comment type="similarity">
    <text evidence="2 8">Belongs to the FAN1 family.</text>
</comment>
<comment type="catalytic activity">
    <reaction evidence="1 8">
        <text>Hydrolytically removes 5'-nucleotides successively from the 3'-hydroxy termini of 3'-hydroxy-terminated oligonucleotides.</text>
        <dbReference type="EC" id="3.1.4.1"/>
    </reaction>
</comment>
<dbReference type="InterPro" id="IPR049132">
    <property type="entry name" value="FAN1-like_euk"/>
</dbReference>
<keyword evidence="4 8" id="KW-0479">Metal-binding</keyword>
<protein>
    <recommendedName>
        <fullName evidence="8">Fanconi-associated nuclease</fullName>
        <ecNumber evidence="8">3.1.4.1</ecNumber>
    </recommendedName>
</protein>
<keyword evidence="3 8" id="KW-0540">Nuclease</keyword>
<dbReference type="GO" id="GO:0046872">
    <property type="term" value="F:metal ion binding"/>
    <property type="evidence" value="ECO:0007669"/>
    <property type="project" value="UniProtKB-KW"/>
</dbReference>
<dbReference type="Proteomes" id="UP001212411">
    <property type="component" value="Chromosome 1"/>
</dbReference>
<dbReference type="Pfam" id="PF21170">
    <property type="entry name" value="FAN1_TPR"/>
    <property type="match status" value="1"/>
</dbReference>
<dbReference type="AlphaFoldDB" id="A0AAF0ATB4"/>
<dbReference type="Pfam" id="PF08774">
    <property type="entry name" value="VRR_NUC"/>
    <property type="match status" value="1"/>
</dbReference>
<comment type="cofactor">
    <cofactor evidence="8">
        <name>Mg(2+)</name>
        <dbReference type="ChEBI" id="CHEBI:18420"/>
    </cofactor>
    <cofactor evidence="8">
        <name>Mn(2+)</name>
        <dbReference type="ChEBI" id="CHEBI:29035"/>
    </cofactor>
</comment>
<evidence type="ECO:0000256" key="4">
    <source>
        <dbReference type="ARBA" id="ARBA00022723"/>
    </source>
</evidence>
<dbReference type="PANTHER" id="PTHR15749">
    <property type="entry name" value="FANCONI-ASSOCIATED NUCLEASE 1"/>
    <property type="match status" value="1"/>
</dbReference>
<dbReference type="GO" id="GO:0070336">
    <property type="term" value="F:flap-structured DNA binding"/>
    <property type="evidence" value="ECO:0007669"/>
    <property type="project" value="TreeGrafter"/>
</dbReference>
<evidence type="ECO:0000256" key="8">
    <source>
        <dbReference type="RuleBase" id="RU365033"/>
    </source>
</evidence>
<sequence length="698" mass="80726">MKRYFQEALGDEFSSGEYPANENQYYPKDSMSLAIDRPKKQFKASSTESSMYLLGFKQILSTVLGHESHLLAQEELSVIDKFKILSCDEQYLFVRLFMRKRDKWFRVAQLNYPDCQNIAESCAGLRKSGFFVDDNSISIEELLEIMTSEELRTVARSSKIKGKSRKEVIDSIICLSRKQSVLHTDGQLFLSFNGIGNLNNQTKQLKKQILYYSGSCVKPEKSVVELFHRIHVVYFRSTMYDEHSLTSLILVRINKTVYPSYQISRTSNVFESRSVLMEYVDALELCKKVLPLFEGPMLSNEEAFGTALDLFFNIYPKWLSYINCDMLKFANAFEEDKQHLYSFIFSYRPGAVYTYLIHKGTNILGKLRLVDLEIEVLDTLLAQNMYLIGKRGFWYNRKALLEGNYRTTEVSMLRTWRHRALCTCTHGVEDKNTHMKYQFVLQRRLSRLEKVLMVPEKDRRDFSYNFQNKPSNITIYGKRKDLKDKSQQRTLWLTSKGDVLTVEQFAAEYYTSLGWSTVHSESGIFLTLFALVFWDIIFMDIPGVFQSAFQSAPLDLSTDLFFSAREFAIRERLAEVECGYTGQYVKDVYTRESESQPVCIGLQWVYSLEMLLSVTHCIPGKGLASIFHAMAQDYKNASSGMPDLCLWNSNTKNFLLSEVKSDNDRLSEPQKFWIDLLLSASLPVEVCHVLTDTDKISL</sequence>
<dbReference type="EMBL" id="CP115611">
    <property type="protein sequence ID" value="WBW70622.1"/>
    <property type="molecule type" value="Genomic_DNA"/>
</dbReference>
<dbReference type="InterPro" id="IPR011856">
    <property type="entry name" value="tRNA_endonuc-like_dom_sf"/>
</dbReference>
<dbReference type="InterPro" id="IPR014883">
    <property type="entry name" value="VRR_NUC"/>
</dbReference>
<proteinExistence type="inferred from homology"/>
<accession>A0AAF0ATB4</accession>
<evidence type="ECO:0000313" key="11">
    <source>
        <dbReference type="Proteomes" id="UP001212411"/>
    </source>
</evidence>
<dbReference type="KEGG" id="som:SOMG_01418"/>
<keyword evidence="6 8" id="KW-0460">Magnesium</keyword>
<keyword evidence="5 8" id="KW-0378">Hydrolase</keyword>
<reference evidence="10 11" key="1">
    <citation type="journal article" date="2023" name="G3 (Bethesda)">
        <title>A high-quality reference genome for the fission yeast Schizosaccharomyces osmophilus.</title>
        <authorList>
            <person name="Jia G.S."/>
            <person name="Zhang W.C."/>
            <person name="Liang Y."/>
            <person name="Liu X.H."/>
            <person name="Rhind N."/>
            <person name="Pidoux A."/>
            <person name="Brysch-Herzberg M."/>
            <person name="Du L.L."/>
        </authorList>
    </citation>
    <scope>NUCLEOTIDE SEQUENCE [LARGE SCALE GENOMIC DNA]</scope>
    <source>
        <strain evidence="10 11">CBS 15793</strain>
    </source>
</reference>
<dbReference type="PANTHER" id="PTHR15749:SF4">
    <property type="entry name" value="FANCONI-ASSOCIATED NUCLEASE 1"/>
    <property type="match status" value="1"/>
</dbReference>
<evidence type="ECO:0000256" key="7">
    <source>
        <dbReference type="ARBA" id="ARBA00023211"/>
    </source>
</evidence>
<comment type="function">
    <text evidence="8">Nuclease required for the repair of DNA interstrand cross-links (ICL). Acts as a 5'-3' exonuclease that anchors at a cut end of DNA and cleaves DNA successively at every third nucleotide, allowing to excise an ICL from one strand through flanking incisions.</text>
</comment>
<dbReference type="GO" id="GO:0005634">
    <property type="term" value="C:nucleus"/>
    <property type="evidence" value="ECO:0007669"/>
    <property type="project" value="UniProtKB-SubCell"/>
</dbReference>
<organism evidence="10 11">
    <name type="scientific">Schizosaccharomyces osmophilus</name>
    <dbReference type="NCBI Taxonomy" id="2545709"/>
    <lineage>
        <taxon>Eukaryota</taxon>
        <taxon>Fungi</taxon>
        <taxon>Dikarya</taxon>
        <taxon>Ascomycota</taxon>
        <taxon>Taphrinomycotina</taxon>
        <taxon>Schizosaccharomycetes</taxon>
        <taxon>Schizosaccharomycetales</taxon>
        <taxon>Schizosaccharomycetaceae</taxon>
        <taxon>Schizosaccharomyces</taxon>
    </lineage>
</organism>